<dbReference type="HOGENOM" id="CLU_2715414_0_0_3"/>
<dbReference type="STRING" id="118168.MC7420_5604"/>
<gene>
    <name evidence="1" type="ORF">MC7420_5604</name>
</gene>
<name>B4VPH4_9CYAN</name>
<dbReference type="Proteomes" id="UP000003835">
    <property type="component" value="Unassembled WGS sequence"/>
</dbReference>
<evidence type="ECO:0000313" key="2">
    <source>
        <dbReference type="Proteomes" id="UP000003835"/>
    </source>
</evidence>
<protein>
    <submittedName>
        <fullName evidence="1">Uncharacterized protein</fullName>
    </submittedName>
</protein>
<dbReference type="AlphaFoldDB" id="B4VPH4"/>
<evidence type="ECO:0000313" key="1">
    <source>
        <dbReference type="EMBL" id="EDX76170.1"/>
    </source>
</evidence>
<keyword evidence="2" id="KW-1185">Reference proteome</keyword>
<dbReference type="EMBL" id="DS989847">
    <property type="protein sequence ID" value="EDX76170.1"/>
    <property type="molecule type" value="Genomic_DNA"/>
</dbReference>
<organism evidence="1 2">
    <name type="scientific">Coleofasciculus chthonoplastes PCC 7420</name>
    <dbReference type="NCBI Taxonomy" id="118168"/>
    <lineage>
        <taxon>Bacteria</taxon>
        <taxon>Bacillati</taxon>
        <taxon>Cyanobacteriota</taxon>
        <taxon>Cyanophyceae</taxon>
        <taxon>Coleofasciculales</taxon>
        <taxon>Coleofasciculaceae</taxon>
        <taxon>Coleofasciculus</taxon>
    </lineage>
</organism>
<sequence length="72" mass="8079">MGGGAGVLGKYRRAMARLEDESGLSNIRVRINDNSQIRPYTSLRAGFEQTLLSTTKRKFLNPPRQIIFPEQG</sequence>
<proteinExistence type="predicted"/>
<reference evidence="1 2" key="1">
    <citation type="submission" date="2008-07" db="EMBL/GenBank/DDBJ databases">
        <authorList>
            <person name="Tandeau de Marsac N."/>
            <person name="Ferriera S."/>
            <person name="Johnson J."/>
            <person name="Kravitz S."/>
            <person name="Beeson K."/>
            <person name="Sutton G."/>
            <person name="Rogers Y.-H."/>
            <person name="Friedman R."/>
            <person name="Frazier M."/>
            <person name="Venter J.C."/>
        </authorList>
    </citation>
    <scope>NUCLEOTIDE SEQUENCE [LARGE SCALE GENOMIC DNA]</scope>
    <source>
        <strain evidence="1 2">PCC 7420</strain>
    </source>
</reference>
<accession>B4VPH4</accession>